<evidence type="ECO:0000256" key="8">
    <source>
        <dbReference type="SAM" id="Phobius"/>
    </source>
</evidence>
<dbReference type="InterPro" id="IPR050814">
    <property type="entry name" value="Myo-inositol_Transporter"/>
</dbReference>
<feature type="transmembrane region" description="Helical" evidence="8">
    <location>
        <begin position="50"/>
        <end position="69"/>
    </location>
</feature>
<feature type="transmembrane region" description="Helical" evidence="8">
    <location>
        <begin position="483"/>
        <end position="504"/>
    </location>
</feature>
<evidence type="ECO:0000256" key="4">
    <source>
        <dbReference type="ARBA" id="ARBA00022692"/>
    </source>
</evidence>
<dbReference type="PRINTS" id="PR00171">
    <property type="entry name" value="SUGRTRNSPORT"/>
</dbReference>
<evidence type="ECO:0000256" key="6">
    <source>
        <dbReference type="ARBA" id="ARBA00023136"/>
    </source>
</evidence>
<feature type="transmembrane region" description="Helical" evidence="8">
    <location>
        <begin position="456"/>
        <end position="477"/>
    </location>
</feature>
<comment type="subcellular location">
    <subcellularLocation>
        <location evidence="1">Membrane</location>
        <topology evidence="1">Multi-pass membrane protein</topology>
    </subcellularLocation>
</comment>
<dbReference type="Pfam" id="PF00083">
    <property type="entry name" value="Sugar_tr"/>
    <property type="match status" value="2"/>
</dbReference>
<evidence type="ECO:0000256" key="3">
    <source>
        <dbReference type="ARBA" id="ARBA00022448"/>
    </source>
</evidence>
<evidence type="ECO:0000313" key="10">
    <source>
        <dbReference type="EMBL" id="TYK67209.1"/>
    </source>
</evidence>
<dbReference type="Gene3D" id="1.20.1250.20">
    <property type="entry name" value="MFS general substrate transporter like domains"/>
    <property type="match status" value="1"/>
</dbReference>
<keyword evidence="3 7" id="KW-0813">Transport</keyword>
<feature type="transmembrane region" description="Helical" evidence="8">
    <location>
        <begin position="332"/>
        <end position="353"/>
    </location>
</feature>
<evidence type="ECO:0000256" key="2">
    <source>
        <dbReference type="ARBA" id="ARBA00010992"/>
    </source>
</evidence>
<organism evidence="10 11">
    <name type="scientific">Colwellia echini</name>
    <dbReference type="NCBI Taxonomy" id="1982103"/>
    <lineage>
        <taxon>Bacteria</taxon>
        <taxon>Pseudomonadati</taxon>
        <taxon>Pseudomonadota</taxon>
        <taxon>Gammaproteobacteria</taxon>
        <taxon>Alteromonadales</taxon>
        <taxon>Colwelliaceae</taxon>
        <taxon>Colwellia</taxon>
    </lineage>
</organism>
<proteinExistence type="inferred from homology"/>
<keyword evidence="4 8" id="KW-0812">Transmembrane</keyword>
<dbReference type="EMBL" id="PJAI02000001">
    <property type="protein sequence ID" value="TYK67209.1"/>
    <property type="molecule type" value="Genomic_DNA"/>
</dbReference>
<evidence type="ECO:0000313" key="11">
    <source>
        <dbReference type="Proteomes" id="UP000815846"/>
    </source>
</evidence>
<evidence type="ECO:0000256" key="5">
    <source>
        <dbReference type="ARBA" id="ARBA00022989"/>
    </source>
</evidence>
<dbReference type="Proteomes" id="UP000815846">
    <property type="component" value="Unassembled WGS sequence"/>
</dbReference>
<feature type="transmembrane region" description="Helical" evidence="8">
    <location>
        <begin position="177"/>
        <end position="199"/>
    </location>
</feature>
<dbReference type="InterPro" id="IPR005828">
    <property type="entry name" value="MFS_sugar_transport-like"/>
</dbReference>
<dbReference type="PANTHER" id="PTHR48020">
    <property type="entry name" value="PROTON MYO-INOSITOL COTRANSPORTER"/>
    <property type="match status" value="1"/>
</dbReference>
<evidence type="ECO:0000259" key="9">
    <source>
        <dbReference type="PROSITE" id="PS50850"/>
    </source>
</evidence>
<feature type="transmembrane region" description="Helical" evidence="8">
    <location>
        <begin position="420"/>
        <end position="444"/>
    </location>
</feature>
<feature type="transmembrane region" description="Helical" evidence="8">
    <location>
        <begin position="266"/>
        <end position="294"/>
    </location>
</feature>
<keyword evidence="5 8" id="KW-1133">Transmembrane helix</keyword>
<dbReference type="PANTHER" id="PTHR48020:SF12">
    <property type="entry name" value="PROTON MYO-INOSITOL COTRANSPORTER"/>
    <property type="match status" value="1"/>
</dbReference>
<sequence>MYQSNNKAFLYAFIVSIGGFIFGLDIMLISGTFEYTTIEFGLTAIQKGNIGAAPGYGALVALIVAGYFCEHWGRKKTLMIIAALYVLSAVGSALAPSYEWLFSARLIGGLAFTSLSLASMYIGEIAPPQIRGKLVGLNQLNIVIGILVAAILNYYFVAFANSNSAWAQAINLTNTNVWRWMLGIETLPAIIWFGLLFLIPESPRWLVLNNKHEQARKVIHQLKPANENDTHVDAEFDQIVDSLKDTGHSLSYVEQLKLLFSKNIRIALTIGMLMAAVQALSGMNAILTFLPMIFQQVGAGESAFAQAIWVNLIGAFFTVLALIYIDKIGRRIMLIGGLITCTLSLAIVGYGFYEATYMITNDSLTSIANIIDTSILASLVGVEFTSDVAFKQAVLSLTGAESFAVIENALLVSSTHMQGMLVLIGIIVFVCSFNFSLGPILWILFSEIFPTKVRAIAITSSALIATIFGGILVPTLFPWQLENFGAATTFLIYAGFCLSGLLFVSKMMPETKGKTIEEIEEMFAGHLADKNKKHAAKLA</sequence>
<dbReference type="InterPro" id="IPR003663">
    <property type="entry name" value="Sugar/inositol_transpt"/>
</dbReference>
<feature type="transmembrane region" description="Helical" evidence="8">
    <location>
        <begin position="306"/>
        <end position="325"/>
    </location>
</feature>
<accession>A0ABY3N1K7</accession>
<dbReference type="RefSeq" id="WP_148747647.1">
    <property type="nucleotide sequence ID" value="NZ_PJAI02000001.1"/>
</dbReference>
<dbReference type="NCBIfam" id="TIGR00879">
    <property type="entry name" value="SP"/>
    <property type="match status" value="1"/>
</dbReference>
<dbReference type="InterPro" id="IPR020846">
    <property type="entry name" value="MFS_dom"/>
</dbReference>
<comment type="similarity">
    <text evidence="2 7">Belongs to the major facilitator superfamily. Sugar transporter (TC 2.A.1.1) family.</text>
</comment>
<feature type="domain" description="Major facilitator superfamily (MFS) profile" evidence="9">
    <location>
        <begin position="11"/>
        <end position="512"/>
    </location>
</feature>
<evidence type="ECO:0000256" key="1">
    <source>
        <dbReference type="ARBA" id="ARBA00004141"/>
    </source>
</evidence>
<feature type="transmembrane region" description="Helical" evidence="8">
    <location>
        <begin position="102"/>
        <end position="122"/>
    </location>
</feature>
<feature type="transmembrane region" description="Helical" evidence="8">
    <location>
        <begin position="78"/>
        <end position="96"/>
    </location>
</feature>
<keyword evidence="11" id="KW-1185">Reference proteome</keyword>
<reference evidence="10 11" key="1">
    <citation type="submission" date="2019-08" db="EMBL/GenBank/DDBJ databases">
        <title>Microbe sample from Colwellia echini.</title>
        <authorList>
            <person name="Christiansen L."/>
            <person name="Pathiraja D."/>
            <person name="Schultz-Johansen M."/>
            <person name="Choi I.-G."/>
            <person name="Stougaard P."/>
        </authorList>
    </citation>
    <scope>NUCLEOTIDE SEQUENCE [LARGE SCALE GENOMIC DNA]</scope>
    <source>
        <strain evidence="10 11">A3</strain>
    </source>
</reference>
<dbReference type="SUPFAM" id="SSF103473">
    <property type="entry name" value="MFS general substrate transporter"/>
    <property type="match status" value="1"/>
</dbReference>
<dbReference type="InterPro" id="IPR005829">
    <property type="entry name" value="Sugar_transporter_CS"/>
</dbReference>
<name>A0ABY3N1K7_9GAMM</name>
<feature type="transmembrane region" description="Helical" evidence="8">
    <location>
        <begin position="9"/>
        <end position="30"/>
    </location>
</feature>
<dbReference type="InterPro" id="IPR036259">
    <property type="entry name" value="MFS_trans_sf"/>
</dbReference>
<evidence type="ECO:0000256" key="7">
    <source>
        <dbReference type="RuleBase" id="RU003346"/>
    </source>
</evidence>
<comment type="caution">
    <text evidence="10">The sequence shown here is derived from an EMBL/GenBank/DDBJ whole genome shotgun (WGS) entry which is preliminary data.</text>
</comment>
<feature type="transmembrane region" description="Helical" evidence="8">
    <location>
        <begin position="134"/>
        <end position="157"/>
    </location>
</feature>
<dbReference type="PROSITE" id="PS50850">
    <property type="entry name" value="MFS"/>
    <property type="match status" value="1"/>
</dbReference>
<keyword evidence="6 8" id="KW-0472">Membrane</keyword>
<gene>
    <name evidence="10" type="ORF">CWS31_001355</name>
</gene>
<dbReference type="PROSITE" id="PS00216">
    <property type="entry name" value="SUGAR_TRANSPORT_1"/>
    <property type="match status" value="1"/>
</dbReference>
<protein>
    <submittedName>
        <fullName evidence="10">Sugar porter family MFS transporter</fullName>
    </submittedName>
</protein>